<feature type="region of interest" description="Disordered" evidence="1">
    <location>
        <begin position="1"/>
        <end position="58"/>
    </location>
</feature>
<dbReference type="Proteomes" id="UP000481583">
    <property type="component" value="Unassembled WGS sequence"/>
</dbReference>
<proteinExistence type="predicted"/>
<dbReference type="EMBL" id="JAAKZV010000213">
    <property type="protein sequence ID" value="NGN68561.1"/>
    <property type="molecule type" value="Genomic_DNA"/>
</dbReference>
<dbReference type="AlphaFoldDB" id="A0A6G4UBJ7"/>
<keyword evidence="3" id="KW-1185">Reference proteome</keyword>
<sequence length="76" mass="8017">MGLMDEIKKKAEEAKSAISGHSDKSSSVKDKVGEGIDTVAEEVDEKTGGKHTKKIEDTAGKAKDALGIEDTNKDGK</sequence>
<feature type="compositionally biased region" description="Basic and acidic residues" evidence="1">
    <location>
        <begin position="1"/>
        <end position="34"/>
    </location>
</feature>
<organism evidence="2 3">
    <name type="scientific">Streptomyces coryli</name>
    <dbReference type="NCBI Taxonomy" id="1128680"/>
    <lineage>
        <taxon>Bacteria</taxon>
        <taxon>Bacillati</taxon>
        <taxon>Actinomycetota</taxon>
        <taxon>Actinomycetes</taxon>
        <taxon>Kitasatosporales</taxon>
        <taxon>Streptomycetaceae</taxon>
        <taxon>Streptomyces</taxon>
    </lineage>
</organism>
<dbReference type="RefSeq" id="WP_165242620.1">
    <property type="nucleotide sequence ID" value="NZ_JAAKZV010000213.1"/>
</dbReference>
<gene>
    <name evidence="2" type="ORF">G5C51_32275</name>
</gene>
<name>A0A6G4UBJ7_9ACTN</name>
<comment type="caution">
    <text evidence="2">The sequence shown here is derived from an EMBL/GenBank/DDBJ whole genome shotgun (WGS) entry which is preliminary data.</text>
</comment>
<reference evidence="2 3" key="1">
    <citation type="submission" date="2020-02" db="EMBL/GenBank/DDBJ databases">
        <title>Whole-genome analyses of novel actinobacteria.</title>
        <authorList>
            <person name="Sahin N."/>
        </authorList>
    </citation>
    <scope>NUCLEOTIDE SEQUENCE [LARGE SCALE GENOMIC DNA]</scope>
    <source>
        <strain evidence="2 3">A7024</strain>
    </source>
</reference>
<accession>A0A6G4UBJ7</accession>
<evidence type="ECO:0000313" key="2">
    <source>
        <dbReference type="EMBL" id="NGN68561.1"/>
    </source>
</evidence>
<dbReference type="Pfam" id="PF14013">
    <property type="entry name" value="MT0933_antitox"/>
    <property type="match status" value="1"/>
</dbReference>
<dbReference type="InterPro" id="IPR028037">
    <property type="entry name" value="Antitoxin_Rv0909/MT0933"/>
</dbReference>
<evidence type="ECO:0000313" key="3">
    <source>
        <dbReference type="Proteomes" id="UP000481583"/>
    </source>
</evidence>
<protein>
    <submittedName>
        <fullName evidence="2">Antitoxin</fullName>
    </submittedName>
</protein>
<evidence type="ECO:0000256" key="1">
    <source>
        <dbReference type="SAM" id="MobiDB-lite"/>
    </source>
</evidence>